<feature type="domain" description="UDP-N-acetylglucosamine 2-epimerase" evidence="1">
    <location>
        <begin position="1"/>
        <end position="108"/>
    </location>
</feature>
<evidence type="ECO:0000313" key="2">
    <source>
        <dbReference type="EMBL" id="GAI72875.1"/>
    </source>
</evidence>
<accession>X1SBR2</accession>
<dbReference type="EMBL" id="BARW01013906">
    <property type="protein sequence ID" value="GAI72875.1"/>
    <property type="molecule type" value="Genomic_DNA"/>
</dbReference>
<dbReference type="PANTHER" id="PTHR43174">
    <property type="entry name" value="UDP-N-ACETYLGLUCOSAMINE 2-EPIMERASE"/>
    <property type="match status" value="1"/>
</dbReference>
<protein>
    <recommendedName>
        <fullName evidence="1">UDP-N-acetylglucosamine 2-epimerase domain-containing protein</fullName>
    </recommendedName>
</protein>
<reference evidence="2" key="1">
    <citation type="journal article" date="2014" name="Front. Microbiol.">
        <title>High frequency of phylogenetically diverse reductive dehalogenase-homologous genes in deep subseafloor sedimentary metagenomes.</title>
        <authorList>
            <person name="Kawai M."/>
            <person name="Futagami T."/>
            <person name="Toyoda A."/>
            <person name="Takaki Y."/>
            <person name="Nishi S."/>
            <person name="Hori S."/>
            <person name="Arai W."/>
            <person name="Tsubouchi T."/>
            <person name="Morono Y."/>
            <person name="Uchiyama I."/>
            <person name="Ito T."/>
            <person name="Fujiyama A."/>
            <person name="Inagaki F."/>
            <person name="Takami H."/>
        </authorList>
    </citation>
    <scope>NUCLEOTIDE SEQUENCE</scope>
    <source>
        <strain evidence="2">Expedition CK06-06</strain>
    </source>
</reference>
<feature type="non-terminal residue" evidence="2">
    <location>
        <position position="1"/>
    </location>
</feature>
<dbReference type="SUPFAM" id="SSF53756">
    <property type="entry name" value="UDP-Glycosyltransferase/glycogen phosphorylase"/>
    <property type="match status" value="1"/>
</dbReference>
<evidence type="ECO:0000259" key="1">
    <source>
        <dbReference type="Pfam" id="PF02350"/>
    </source>
</evidence>
<dbReference type="AlphaFoldDB" id="X1SBR2"/>
<dbReference type="Pfam" id="PF02350">
    <property type="entry name" value="Epimerase_2"/>
    <property type="match status" value="1"/>
</dbReference>
<organism evidence="2">
    <name type="scientific">marine sediment metagenome</name>
    <dbReference type="NCBI Taxonomy" id="412755"/>
    <lineage>
        <taxon>unclassified sequences</taxon>
        <taxon>metagenomes</taxon>
        <taxon>ecological metagenomes</taxon>
    </lineage>
</organism>
<proteinExistence type="predicted"/>
<dbReference type="Gene3D" id="3.40.50.2000">
    <property type="entry name" value="Glycogen Phosphorylase B"/>
    <property type="match status" value="1"/>
</dbReference>
<dbReference type="PANTHER" id="PTHR43174:SF3">
    <property type="entry name" value="UDP-N-ACETYLGLUCOSAMINE 2-EPIMERASE"/>
    <property type="match status" value="1"/>
</dbReference>
<name>X1SBR2_9ZZZZ</name>
<gene>
    <name evidence="2" type="ORF">S12H4_25110</name>
</gene>
<feature type="non-terminal residue" evidence="2">
    <location>
        <position position="108"/>
    </location>
</feature>
<comment type="caution">
    <text evidence="2">The sequence shown here is derived from an EMBL/GenBank/DDBJ whole genome shotgun (WGS) entry which is preliminary data.</text>
</comment>
<dbReference type="InterPro" id="IPR003331">
    <property type="entry name" value="UDP_GlcNAc_Epimerase_2_dom"/>
</dbReference>
<sequence length="108" mass="11803">FEIADKIDSLLMTNRKTQRAKGTGILIQALAQTVEREQPDFVLFVGDREECIAATVVGNYMDVLVAHIGGGDPVYGNADDPIRFAASKLAHIHFVTAKSYAENLKRIG</sequence>
<dbReference type="InterPro" id="IPR029767">
    <property type="entry name" value="WecB-like"/>
</dbReference>